<dbReference type="InterPro" id="IPR036768">
    <property type="entry name" value="PolIII_chi_sf"/>
</dbReference>
<dbReference type="Gene3D" id="3.40.50.10110">
    <property type="entry name" value="DNA polymerase III subunit chi"/>
    <property type="match status" value="1"/>
</dbReference>
<dbReference type="GO" id="GO:0003677">
    <property type="term" value="F:DNA binding"/>
    <property type="evidence" value="ECO:0007669"/>
    <property type="project" value="InterPro"/>
</dbReference>
<dbReference type="PANTHER" id="PTHR38767:SF1">
    <property type="entry name" value="DNA POLYMERASE III SUBUNIT CHI"/>
    <property type="match status" value="1"/>
</dbReference>
<dbReference type="RefSeq" id="WP_086436290.1">
    <property type="nucleotide sequence ID" value="NZ_FXWG01000001.1"/>
</dbReference>
<dbReference type="Pfam" id="PF04364">
    <property type="entry name" value="DNA_pol3_chi"/>
    <property type="match status" value="1"/>
</dbReference>
<dbReference type="InterPro" id="IPR007459">
    <property type="entry name" value="DNA_pol3_chi"/>
</dbReference>
<dbReference type="SUPFAM" id="SSF102400">
    <property type="entry name" value="DNA polymerase III chi subunit"/>
    <property type="match status" value="1"/>
</dbReference>
<evidence type="ECO:0000313" key="2">
    <source>
        <dbReference type="Proteomes" id="UP000194420"/>
    </source>
</evidence>
<dbReference type="GO" id="GO:0003887">
    <property type="term" value="F:DNA-directed DNA polymerase activity"/>
    <property type="evidence" value="ECO:0007669"/>
    <property type="project" value="InterPro"/>
</dbReference>
<gene>
    <name evidence="1" type="ORF">SAMN06297468_0325</name>
</gene>
<sequence length="144" mass="15654">MKIDFWQLSRDPAEKVVALIAQRVLDAGDRLLVVSADEEQRGSISRALWKAGPESFLANGEAGAKGAASQPILLSSETEAANGASHVIYADGTFRDAAGFDRAFLLFDDNTVQAARDVWRALDGKDDLERAFFRQDGGKWVKVA</sequence>
<protein>
    <submittedName>
        <fullName evidence="1">DNA polymerase III, chi subunit</fullName>
    </submittedName>
</protein>
<name>A0A1Y6EBD1_9SPHN</name>
<evidence type="ECO:0000313" key="1">
    <source>
        <dbReference type="EMBL" id="SMQ59779.1"/>
    </source>
</evidence>
<proteinExistence type="predicted"/>
<dbReference type="GO" id="GO:0006260">
    <property type="term" value="P:DNA replication"/>
    <property type="evidence" value="ECO:0007669"/>
    <property type="project" value="InterPro"/>
</dbReference>
<keyword evidence="2" id="KW-1185">Reference proteome</keyword>
<dbReference type="PANTHER" id="PTHR38767">
    <property type="entry name" value="DNA POLYMERASE III SUBUNIT CHI"/>
    <property type="match status" value="1"/>
</dbReference>
<reference evidence="2" key="1">
    <citation type="submission" date="2017-04" db="EMBL/GenBank/DDBJ databases">
        <authorList>
            <person name="Varghese N."/>
            <person name="Submissions S."/>
        </authorList>
    </citation>
    <scope>NUCLEOTIDE SEQUENCE [LARGE SCALE GENOMIC DNA]</scope>
</reference>
<dbReference type="AlphaFoldDB" id="A0A1Y6EBD1"/>
<dbReference type="OrthoDB" id="9795973at2"/>
<dbReference type="GO" id="GO:0032298">
    <property type="term" value="P:positive regulation of DNA-templated DNA replication initiation"/>
    <property type="evidence" value="ECO:0007669"/>
    <property type="project" value="TreeGrafter"/>
</dbReference>
<organism evidence="1 2">
    <name type="scientific">Altererythrobacter xiamenensis</name>
    <dbReference type="NCBI Taxonomy" id="1316679"/>
    <lineage>
        <taxon>Bacteria</taxon>
        <taxon>Pseudomonadati</taxon>
        <taxon>Pseudomonadota</taxon>
        <taxon>Alphaproteobacteria</taxon>
        <taxon>Sphingomonadales</taxon>
        <taxon>Erythrobacteraceae</taxon>
        <taxon>Altererythrobacter</taxon>
    </lineage>
</organism>
<dbReference type="EMBL" id="FXWG01000001">
    <property type="protein sequence ID" value="SMQ59779.1"/>
    <property type="molecule type" value="Genomic_DNA"/>
</dbReference>
<accession>A0A1Y6EBD1</accession>
<dbReference type="Proteomes" id="UP000194420">
    <property type="component" value="Unassembled WGS sequence"/>
</dbReference>